<gene>
    <name evidence="2" type="ORF">ACFQ2I_06620</name>
</gene>
<dbReference type="EC" id="2.3.1.-" evidence="2"/>
<dbReference type="CDD" id="cd04301">
    <property type="entry name" value="NAT_SF"/>
    <property type="match status" value="1"/>
</dbReference>
<evidence type="ECO:0000313" key="3">
    <source>
        <dbReference type="Proteomes" id="UP001596989"/>
    </source>
</evidence>
<dbReference type="GO" id="GO:0016746">
    <property type="term" value="F:acyltransferase activity"/>
    <property type="evidence" value="ECO:0007669"/>
    <property type="project" value="UniProtKB-KW"/>
</dbReference>
<dbReference type="PROSITE" id="PS51186">
    <property type="entry name" value="GNAT"/>
    <property type="match status" value="1"/>
</dbReference>
<keyword evidence="2" id="KW-0012">Acyltransferase</keyword>
<dbReference type="EMBL" id="JBHTJZ010000005">
    <property type="protein sequence ID" value="MFD0959062.1"/>
    <property type="molecule type" value="Genomic_DNA"/>
</dbReference>
<organism evidence="2 3">
    <name type="scientific">Paenibacillus chungangensis</name>
    <dbReference type="NCBI Taxonomy" id="696535"/>
    <lineage>
        <taxon>Bacteria</taxon>
        <taxon>Bacillati</taxon>
        <taxon>Bacillota</taxon>
        <taxon>Bacilli</taxon>
        <taxon>Bacillales</taxon>
        <taxon>Paenibacillaceae</taxon>
        <taxon>Paenibacillus</taxon>
    </lineage>
</organism>
<comment type="caution">
    <text evidence="2">The sequence shown here is derived from an EMBL/GenBank/DDBJ whole genome shotgun (WGS) entry which is preliminary data.</text>
</comment>
<dbReference type="Proteomes" id="UP001596989">
    <property type="component" value="Unassembled WGS sequence"/>
</dbReference>
<dbReference type="Gene3D" id="3.40.630.30">
    <property type="match status" value="1"/>
</dbReference>
<keyword evidence="3" id="KW-1185">Reference proteome</keyword>
<evidence type="ECO:0000313" key="2">
    <source>
        <dbReference type="EMBL" id="MFD0959062.1"/>
    </source>
</evidence>
<proteinExistence type="predicted"/>
<feature type="domain" description="N-acetyltransferase" evidence="1">
    <location>
        <begin position="134"/>
        <end position="270"/>
    </location>
</feature>
<reference evidence="3" key="1">
    <citation type="journal article" date="2019" name="Int. J. Syst. Evol. Microbiol.">
        <title>The Global Catalogue of Microorganisms (GCM) 10K type strain sequencing project: providing services to taxonomists for standard genome sequencing and annotation.</title>
        <authorList>
            <consortium name="The Broad Institute Genomics Platform"/>
            <consortium name="The Broad Institute Genome Sequencing Center for Infectious Disease"/>
            <person name="Wu L."/>
            <person name="Ma J."/>
        </authorList>
    </citation>
    <scope>NUCLEOTIDE SEQUENCE [LARGE SCALE GENOMIC DNA]</scope>
    <source>
        <strain evidence="3">CCUG 59129</strain>
    </source>
</reference>
<protein>
    <submittedName>
        <fullName evidence="2">GNAT family N-acetyltransferase</fullName>
        <ecNumber evidence="2">2.3.1.-</ecNumber>
    </submittedName>
</protein>
<dbReference type="InterPro" id="IPR016181">
    <property type="entry name" value="Acyl_CoA_acyltransferase"/>
</dbReference>
<keyword evidence="2" id="KW-0808">Transferase</keyword>
<dbReference type="InterPro" id="IPR000182">
    <property type="entry name" value="GNAT_dom"/>
</dbReference>
<evidence type="ECO:0000259" key="1">
    <source>
        <dbReference type="PROSITE" id="PS51186"/>
    </source>
</evidence>
<dbReference type="RefSeq" id="WP_377562908.1">
    <property type="nucleotide sequence ID" value="NZ_JBHTJZ010000005.1"/>
</dbReference>
<dbReference type="Pfam" id="PF00583">
    <property type="entry name" value="Acetyltransf_1"/>
    <property type="match status" value="1"/>
</dbReference>
<name>A0ABW3HNL8_9BACL</name>
<sequence>MMHLPSEQLVHEIESSEIQYMLDRMTAIQSKAGNPEGIEMKHFGSTLCLYSERMPWAMFNTVKGMSSADAEYIDDIIAFYEARGRAVQFELVPSRADHKLLKQLAKRGLYQSGFHNSLYVDSLQADMAHIPNSITIQELQEDEFQLYAAIHCKGTGLPDNGVPYIAANNEIMYHRPGWKYFLAYDDQVPAAVGVMFIQGAVASLTFAATLPEYRGRGLQQALLKRRIWEAMERGCRLVVGQCAYLSQSHRNMERVGMKLGYIRTTWSKQD</sequence>
<accession>A0ABW3HNL8</accession>
<dbReference type="SUPFAM" id="SSF55729">
    <property type="entry name" value="Acyl-CoA N-acyltransferases (Nat)"/>
    <property type="match status" value="1"/>
</dbReference>